<feature type="compositionally biased region" description="Basic and acidic residues" evidence="1">
    <location>
        <begin position="106"/>
        <end position="118"/>
    </location>
</feature>
<name>A0A9R1X751_LACSA</name>
<feature type="region of interest" description="Disordered" evidence="1">
    <location>
        <begin position="88"/>
        <end position="120"/>
    </location>
</feature>
<protein>
    <submittedName>
        <fullName evidence="2">Uncharacterized protein</fullName>
    </submittedName>
</protein>
<keyword evidence="3" id="KW-1185">Reference proteome</keyword>
<gene>
    <name evidence="2" type="ORF">LSAT_V11C600335680</name>
</gene>
<evidence type="ECO:0000256" key="1">
    <source>
        <dbReference type="SAM" id="MobiDB-lite"/>
    </source>
</evidence>
<dbReference type="Proteomes" id="UP000235145">
    <property type="component" value="Unassembled WGS sequence"/>
</dbReference>
<evidence type="ECO:0000313" key="3">
    <source>
        <dbReference type="Proteomes" id="UP000235145"/>
    </source>
</evidence>
<reference evidence="2 3" key="1">
    <citation type="journal article" date="2017" name="Nat. Commun.">
        <title>Genome assembly with in vitro proximity ligation data and whole-genome triplication in lettuce.</title>
        <authorList>
            <person name="Reyes-Chin-Wo S."/>
            <person name="Wang Z."/>
            <person name="Yang X."/>
            <person name="Kozik A."/>
            <person name="Arikit S."/>
            <person name="Song C."/>
            <person name="Xia L."/>
            <person name="Froenicke L."/>
            <person name="Lavelle D.O."/>
            <person name="Truco M.J."/>
            <person name="Xia R."/>
            <person name="Zhu S."/>
            <person name="Xu C."/>
            <person name="Xu H."/>
            <person name="Xu X."/>
            <person name="Cox K."/>
            <person name="Korf I."/>
            <person name="Meyers B.C."/>
            <person name="Michelmore R.W."/>
        </authorList>
    </citation>
    <scope>NUCLEOTIDE SEQUENCE [LARGE SCALE GENOMIC DNA]</scope>
    <source>
        <strain evidence="3">cv. Salinas</strain>
        <tissue evidence="2">Seedlings</tissue>
    </source>
</reference>
<accession>A0A9R1X751</accession>
<sequence>MEALDFMEFDMTDVINKVPIVAMHKSSNDGALGSKCLMANIVESHPDVSHDNVGTLDDEPSHADKKIKLEYDDTLANQIPDQCEKILGVSNSEPEDQSKSSTSDDSSMHHEPHEKVISEHNINVISYSKTMSITLKSKNQSSSDLAVEKKIKSYVKGKNYEIKDCYRCGYASHKVSECTSEKNSIALITS</sequence>
<evidence type="ECO:0000313" key="2">
    <source>
        <dbReference type="EMBL" id="KAJ0201921.1"/>
    </source>
</evidence>
<comment type="caution">
    <text evidence="2">The sequence shown here is derived from an EMBL/GenBank/DDBJ whole genome shotgun (WGS) entry which is preliminary data.</text>
</comment>
<proteinExistence type="predicted"/>
<dbReference type="EMBL" id="NBSK02000006">
    <property type="protein sequence ID" value="KAJ0201921.1"/>
    <property type="molecule type" value="Genomic_DNA"/>
</dbReference>
<dbReference type="AlphaFoldDB" id="A0A9R1X751"/>
<organism evidence="2 3">
    <name type="scientific">Lactuca sativa</name>
    <name type="common">Garden lettuce</name>
    <dbReference type="NCBI Taxonomy" id="4236"/>
    <lineage>
        <taxon>Eukaryota</taxon>
        <taxon>Viridiplantae</taxon>
        <taxon>Streptophyta</taxon>
        <taxon>Embryophyta</taxon>
        <taxon>Tracheophyta</taxon>
        <taxon>Spermatophyta</taxon>
        <taxon>Magnoliopsida</taxon>
        <taxon>eudicotyledons</taxon>
        <taxon>Gunneridae</taxon>
        <taxon>Pentapetalae</taxon>
        <taxon>asterids</taxon>
        <taxon>campanulids</taxon>
        <taxon>Asterales</taxon>
        <taxon>Asteraceae</taxon>
        <taxon>Cichorioideae</taxon>
        <taxon>Cichorieae</taxon>
        <taxon>Lactucinae</taxon>
        <taxon>Lactuca</taxon>
    </lineage>
</organism>